<name>A0ABX0AGZ7_9GAMM</name>
<evidence type="ECO:0000256" key="11">
    <source>
        <dbReference type="SAM" id="Coils"/>
    </source>
</evidence>
<accession>A0ABX0AGZ7</accession>
<comment type="caution">
    <text evidence="12">The sequence shown here is derived from an EMBL/GenBank/DDBJ whole genome shotgun (WGS) entry which is preliminary data.</text>
</comment>
<comment type="function">
    <text evidence="9">Could be involved in resistance to puromycin, acriflavine and tetraphenylarsonium chloride.</text>
</comment>
<dbReference type="InterPro" id="IPR003423">
    <property type="entry name" value="OMP_efflux"/>
</dbReference>
<evidence type="ECO:0000256" key="1">
    <source>
        <dbReference type="ARBA" id="ARBA00004370"/>
    </source>
</evidence>
<evidence type="ECO:0000256" key="8">
    <source>
        <dbReference type="ARBA" id="ARBA00023288"/>
    </source>
</evidence>
<evidence type="ECO:0000256" key="4">
    <source>
        <dbReference type="ARBA" id="ARBA00022692"/>
    </source>
</evidence>
<dbReference type="PROSITE" id="PS51257">
    <property type="entry name" value="PROKAR_LIPOPROTEIN"/>
    <property type="match status" value="1"/>
</dbReference>
<sequence length="492" mass="51211">MRTPSTTHAGRPVASALVLGLLLAGCASTHGLAPDARPLDGDALASTRSLSGHELSAANFPAQDWWSALGDPQLDSLIVEALQGTPSLEAADARLRKAQAQAGLADEARKPTLSASAQYSGVQLPETLLPPPEGGSYLGSTVVMFNFKYGLDLWGGKRAQFEAAVGQARAAEVDAQAARLTLASNIARAYVGLAQAHAALDVVNREHERASRLRGLGEQRVRAGLDNQLQLRQAESIIGSAQQQAQAAQQQIDMARTMIAALMGQGPDRGLAITRPAILQAGTPGVPAVLPSELLGHRPDVVAARWRVEAAGRGIDASKASFKPSINLSAIVGLASAGLSDLFSSDGLLGLGGPAISLPIFDGGRLRGQLDASDADYDLAVANYNQSLVAALHEVTDALQAARSLDQQVDSSRRALAASKSAWSLAQARYRAGLGTQLDVLAAQRPLLQLEQQIAGLQAQRLNATIDLDRALGGGLVLEQPTSPIANTVATP</sequence>
<feature type="chain" id="PRO_5045008288" evidence="10">
    <location>
        <begin position="30"/>
        <end position="492"/>
    </location>
</feature>
<protein>
    <submittedName>
        <fullName evidence="12">Multidrug RND transporter</fullName>
    </submittedName>
</protein>
<keyword evidence="8 10" id="KW-0449">Lipoprotein</keyword>
<dbReference type="EMBL" id="QOVG01000004">
    <property type="protein sequence ID" value="NDK38786.1"/>
    <property type="molecule type" value="Genomic_DNA"/>
</dbReference>
<evidence type="ECO:0000313" key="13">
    <source>
        <dbReference type="Proteomes" id="UP001429354"/>
    </source>
</evidence>
<dbReference type="RefSeq" id="WP_162349352.1">
    <property type="nucleotide sequence ID" value="NZ_QOVG01000004.1"/>
</dbReference>
<dbReference type="SUPFAM" id="SSF56954">
    <property type="entry name" value="Outer membrane efflux proteins (OEP)"/>
    <property type="match status" value="1"/>
</dbReference>
<feature type="signal peptide" evidence="10">
    <location>
        <begin position="1"/>
        <end position="29"/>
    </location>
</feature>
<evidence type="ECO:0000256" key="10">
    <source>
        <dbReference type="RuleBase" id="RU362097"/>
    </source>
</evidence>
<evidence type="ECO:0000313" key="12">
    <source>
        <dbReference type="EMBL" id="NDK38786.1"/>
    </source>
</evidence>
<evidence type="ECO:0000256" key="3">
    <source>
        <dbReference type="ARBA" id="ARBA00022452"/>
    </source>
</evidence>
<dbReference type="NCBIfam" id="TIGR01845">
    <property type="entry name" value="outer_NodT"/>
    <property type="match status" value="1"/>
</dbReference>
<evidence type="ECO:0000256" key="5">
    <source>
        <dbReference type="ARBA" id="ARBA00022729"/>
    </source>
</evidence>
<dbReference type="PANTHER" id="PTHR30203:SF20">
    <property type="entry name" value="MULTIDRUG RESISTANCE OUTER MEMBRANE PROTEIN MDTP-RELATED"/>
    <property type="match status" value="1"/>
</dbReference>
<keyword evidence="11" id="KW-0175">Coiled coil</keyword>
<keyword evidence="6 10" id="KW-0472">Membrane</keyword>
<evidence type="ECO:0000256" key="7">
    <source>
        <dbReference type="ARBA" id="ARBA00023139"/>
    </source>
</evidence>
<proteinExistence type="inferred from homology"/>
<keyword evidence="13" id="KW-1185">Reference proteome</keyword>
<gene>
    <name evidence="12" type="ORF">DT603_08035</name>
</gene>
<reference evidence="12 13" key="1">
    <citation type="submission" date="2018-07" db="EMBL/GenBank/DDBJ databases">
        <title>Whole genome Sequencing of Pseudoxanthomonas gei KCTC 32298 (T).</title>
        <authorList>
            <person name="Kumar S."/>
            <person name="Bansal K."/>
            <person name="Kaur A."/>
            <person name="Patil P."/>
            <person name="Sharma S."/>
            <person name="Patil P.B."/>
        </authorList>
    </citation>
    <scope>NUCLEOTIDE SEQUENCE [LARGE SCALE GENOMIC DNA]</scope>
    <source>
        <strain evidence="12 13">KCTC 32298</strain>
    </source>
</reference>
<dbReference type="Gene3D" id="2.20.200.10">
    <property type="entry name" value="Outer membrane efflux proteins (OEP)"/>
    <property type="match status" value="1"/>
</dbReference>
<comment type="subcellular location">
    <subcellularLocation>
        <location evidence="10">Cell outer membrane</location>
        <topology evidence="10">Lipid-anchor</topology>
    </subcellularLocation>
    <subcellularLocation>
        <location evidence="1">Membrane</location>
    </subcellularLocation>
</comment>
<keyword evidence="5 10" id="KW-0732">Signal</keyword>
<evidence type="ECO:0000256" key="9">
    <source>
        <dbReference type="ARBA" id="ARBA00037313"/>
    </source>
</evidence>
<dbReference type="Gene3D" id="1.20.1600.10">
    <property type="entry name" value="Outer membrane efflux proteins (OEP)"/>
    <property type="match status" value="1"/>
</dbReference>
<keyword evidence="4 10" id="KW-0812">Transmembrane</keyword>
<dbReference type="Proteomes" id="UP001429354">
    <property type="component" value="Unassembled WGS sequence"/>
</dbReference>
<dbReference type="InterPro" id="IPR010131">
    <property type="entry name" value="MdtP/NodT-like"/>
</dbReference>
<dbReference type="PANTHER" id="PTHR30203">
    <property type="entry name" value="OUTER MEMBRANE CATION EFFLUX PROTEIN"/>
    <property type="match status" value="1"/>
</dbReference>
<evidence type="ECO:0000256" key="6">
    <source>
        <dbReference type="ARBA" id="ARBA00023136"/>
    </source>
</evidence>
<evidence type="ECO:0000256" key="2">
    <source>
        <dbReference type="ARBA" id="ARBA00007613"/>
    </source>
</evidence>
<comment type="similarity">
    <text evidence="2 10">Belongs to the outer membrane factor (OMF) (TC 1.B.17) family.</text>
</comment>
<keyword evidence="3 10" id="KW-1134">Transmembrane beta strand</keyword>
<keyword evidence="7 10" id="KW-0564">Palmitate</keyword>
<organism evidence="12 13">
    <name type="scientific">Pseudoxanthomonas gei</name>
    <dbReference type="NCBI Taxonomy" id="1383030"/>
    <lineage>
        <taxon>Bacteria</taxon>
        <taxon>Pseudomonadati</taxon>
        <taxon>Pseudomonadota</taxon>
        <taxon>Gammaproteobacteria</taxon>
        <taxon>Lysobacterales</taxon>
        <taxon>Lysobacteraceae</taxon>
        <taxon>Pseudoxanthomonas</taxon>
    </lineage>
</organism>
<dbReference type="Pfam" id="PF02321">
    <property type="entry name" value="OEP"/>
    <property type="match status" value="2"/>
</dbReference>
<feature type="coiled-coil region" evidence="11">
    <location>
        <begin position="231"/>
        <end position="258"/>
    </location>
</feature>